<feature type="transmembrane region" description="Helical" evidence="9">
    <location>
        <begin position="48"/>
        <end position="68"/>
    </location>
</feature>
<evidence type="ECO:0000256" key="8">
    <source>
        <dbReference type="PIRNR" id="PIRNR037778"/>
    </source>
</evidence>
<evidence type="ECO:0000256" key="1">
    <source>
        <dbReference type="ARBA" id="ARBA00004651"/>
    </source>
</evidence>
<sequence length="193" mass="21492">MAKTIFPNTYLYQFLIIALMGAISALIMFLNIPLPFLPPNLRLDISDLPALVAGVMFNPVAGIAVIAIKNLLHLALTAAYDPIGVTANFFAGLFYVFPVTFLYYKYRSKKSIWSGLILGTIAMSAAMAVLNYFVFLPAYSWFMGWEVLSPSVKQNTILAGILPFNLIKGTFIGIIFFILFIRLKNWFEKKGGT</sequence>
<evidence type="ECO:0000256" key="3">
    <source>
        <dbReference type="ARBA" id="ARBA00022448"/>
    </source>
</evidence>
<reference evidence="10 11" key="1">
    <citation type="submission" date="2016-10" db="EMBL/GenBank/DDBJ databases">
        <authorList>
            <person name="de Groot N.N."/>
        </authorList>
    </citation>
    <scope>NUCLEOTIDE SEQUENCE [LARGE SCALE GENOMIC DNA]</scope>
    <source>
        <strain evidence="10 11">CGMCC 1.7727</strain>
    </source>
</reference>
<organism evidence="10 11">
    <name type="scientific">Gracilibacillus ureilyticus</name>
    <dbReference type="NCBI Taxonomy" id="531814"/>
    <lineage>
        <taxon>Bacteria</taxon>
        <taxon>Bacillati</taxon>
        <taxon>Bacillota</taxon>
        <taxon>Bacilli</taxon>
        <taxon>Bacillales</taxon>
        <taxon>Bacillaceae</taxon>
        <taxon>Gracilibacillus</taxon>
    </lineage>
</organism>
<name>A0A1H9TRR5_9BACI</name>
<keyword evidence="4 8" id="KW-1003">Cell membrane</keyword>
<dbReference type="AlphaFoldDB" id="A0A1H9TRR5"/>
<dbReference type="Proteomes" id="UP000199687">
    <property type="component" value="Unassembled WGS sequence"/>
</dbReference>
<keyword evidence="5 9" id="KW-0812">Transmembrane</keyword>
<keyword evidence="3 8" id="KW-0813">Transport</keyword>
<evidence type="ECO:0000256" key="9">
    <source>
        <dbReference type="SAM" id="Phobius"/>
    </source>
</evidence>
<evidence type="ECO:0000313" key="10">
    <source>
        <dbReference type="EMBL" id="SER99697.1"/>
    </source>
</evidence>
<evidence type="ECO:0000256" key="6">
    <source>
        <dbReference type="ARBA" id="ARBA00022989"/>
    </source>
</evidence>
<feature type="transmembrane region" description="Helical" evidence="9">
    <location>
        <begin position="116"/>
        <end position="136"/>
    </location>
</feature>
<feature type="transmembrane region" description="Helical" evidence="9">
    <location>
        <begin position="83"/>
        <end position="104"/>
    </location>
</feature>
<dbReference type="Gene3D" id="1.10.1760.20">
    <property type="match status" value="1"/>
</dbReference>
<evidence type="ECO:0000256" key="4">
    <source>
        <dbReference type="ARBA" id="ARBA00022475"/>
    </source>
</evidence>
<keyword evidence="11" id="KW-1185">Reference proteome</keyword>
<keyword evidence="6 9" id="KW-1133">Transmembrane helix</keyword>
<dbReference type="STRING" id="531814.SAMN04487944_114137"/>
<dbReference type="EMBL" id="FOGL01000014">
    <property type="protein sequence ID" value="SER99697.1"/>
    <property type="molecule type" value="Genomic_DNA"/>
</dbReference>
<dbReference type="InterPro" id="IPR024529">
    <property type="entry name" value="ECF_trnsprt_substrate-spec"/>
</dbReference>
<comment type="subcellular location">
    <subcellularLocation>
        <location evidence="1">Cell membrane</location>
        <topology evidence="1">Multi-pass membrane protein</topology>
    </subcellularLocation>
</comment>
<gene>
    <name evidence="10" type="ORF">SAMN04487944_114137</name>
</gene>
<evidence type="ECO:0000256" key="5">
    <source>
        <dbReference type="ARBA" id="ARBA00022692"/>
    </source>
</evidence>
<dbReference type="PANTHER" id="PTHR38438:SF1">
    <property type="entry name" value="RIBOFLAVIN TRANSPORTER RIBU"/>
    <property type="match status" value="1"/>
</dbReference>
<feature type="transmembrane region" description="Helical" evidence="9">
    <location>
        <begin position="156"/>
        <end position="181"/>
    </location>
</feature>
<keyword evidence="7 8" id="KW-0472">Membrane</keyword>
<evidence type="ECO:0000256" key="2">
    <source>
        <dbReference type="ARBA" id="ARBA00005540"/>
    </source>
</evidence>
<comment type="function">
    <text evidence="8">Probably a riboflavin-binding protein that interacts with the energy-coupling factor (ECF) ABC-transporter complex.</text>
</comment>
<dbReference type="PIRSF" id="PIRSF037778">
    <property type="entry name" value="UCP037778_transp_RibU"/>
    <property type="match status" value="1"/>
</dbReference>
<feature type="transmembrane region" description="Helical" evidence="9">
    <location>
        <begin position="12"/>
        <end position="36"/>
    </location>
</feature>
<accession>A0A1H9TRR5</accession>
<dbReference type="Pfam" id="PF12822">
    <property type="entry name" value="ECF_trnsprt"/>
    <property type="match status" value="1"/>
</dbReference>
<proteinExistence type="inferred from homology"/>
<comment type="similarity">
    <text evidence="2 8">Belongs to the prokaryotic riboflavin transporter (P-RFT) (TC 2.A.87) family.</text>
</comment>
<dbReference type="InterPro" id="IPR025720">
    <property type="entry name" value="RibU"/>
</dbReference>
<dbReference type="GO" id="GO:0005886">
    <property type="term" value="C:plasma membrane"/>
    <property type="evidence" value="ECO:0007669"/>
    <property type="project" value="UniProtKB-SubCell"/>
</dbReference>
<dbReference type="GO" id="GO:0032217">
    <property type="term" value="F:riboflavin transmembrane transporter activity"/>
    <property type="evidence" value="ECO:0007669"/>
    <property type="project" value="UniProtKB-UniRule"/>
</dbReference>
<evidence type="ECO:0000313" key="11">
    <source>
        <dbReference type="Proteomes" id="UP000199687"/>
    </source>
</evidence>
<dbReference type="RefSeq" id="WP_245711689.1">
    <property type="nucleotide sequence ID" value="NZ_FOGL01000014.1"/>
</dbReference>
<evidence type="ECO:0000256" key="7">
    <source>
        <dbReference type="ARBA" id="ARBA00023136"/>
    </source>
</evidence>
<dbReference type="PANTHER" id="PTHR38438">
    <property type="entry name" value="RIBOFLAVIN TRANSPORTER RIBU"/>
    <property type="match status" value="1"/>
</dbReference>
<protein>
    <recommendedName>
        <fullName evidence="8">Riboflavin transporter</fullName>
    </recommendedName>
</protein>